<evidence type="ECO:0000256" key="1">
    <source>
        <dbReference type="ARBA" id="ARBA00022741"/>
    </source>
</evidence>
<dbReference type="EMBL" id="FNZU01000011">
    <property type="protein sequence ID" value="SEL09479.1"/>
    <property type="molecule type" value="Genomic_DNA"/>
</dbReference>
<evidence type="ECO:0000259" key="4">
    <source>
        <dbReference type="Pfam" id="PF07726"/>
    </source>
</evidence>
<proteinExistence type="inferred from homology"/>
<gene>
    <name evidence="6" type="ORF">SAMN04488099_11173</name>
</gene>
<organism evidence="6 7">
    <name type="scientific">Alkalibacterium pelagium</name>
    <dbReference type="NCBI Taxonomy" id="426702"/>
    <lineage>
        <taxon>Bacteria</taxon>
        <taxon>Bacillati</taxon>
        <taxon>Bacillota</taxon>
        <taxon>Bacilli</taxon>
        <taxon>Lactobacillales</taxon>
        <taxon>Carnobacteriaceae</taxon>
        <taxon>Alkalibacterium</taxon>
    </lineage>
</organism>
<dbReference type="InterPro" id="IPR041628">
    <property type="entry name" value="ChlI/MoxR_AAA_lid"/>
</dbReference>
<keyword evidence="1" id="KW-0547">Nucleotide-binding</keyword>
<reference evidence="7" key="1">
    <citation type="submission" date="2016-10" db="EMBL/GenBank/DDBJ databases">
        <authorList>
            <person name="Varghese N."/>
            <person name="Submissions S."/>
        </authorList>
    </citation>
    <scope>NUCLEOTIDE SEQUENCE [LARGE SCALE GENOMIC DNA]</scope>
    <source>
        <strain evidence="7">DSM 19183</strain>
    </source>
</reference>
<evidence type="ECO:0000256" key="2">
    <source>
        <dbReference type="ARBA" id="ARBA00022840"/>
    </source>
</evidence>
<sequence>MTFSETTNQSVRQLHKLIDTVDDIIIGKKDVTRLTIVAMLAGGHVLFEDIPGVGKTLLIRTIAKCLEADFARIQFTPDLIPSDIIGFSVPTGEGAVFNFRKGPIFNQLLLADEINRTSPRTQAAMLEAMSEKQVTIDGNTYSLPEPFFVLATQNPIEYEGTYPLPEAQLDRFLFQLSLGYPDNDQEVLMLASPDQLKSVDKLDPVMSLDDFLSLKDEVEKVHVEERLLHYIVSLASLTRNHPSVRLGISPRGNQYCLSAAKAHALIDGRDYVTPTDILTVLKPVYRHRLLFENTLTKDEVDTFIDDLTKDLIVPTVRGKRRWD</sequence>
<dbReference type="OrthoDB" id="9808397at2"/>
<dbReference type="Pfam" id="PF07726">
    <property type="entry name" value="AAA_3"/>
    <property type="match status" value="1"/>
</dbReference>
<dbReference type="PANTHER" id="PTHR42759:SF5">
    <property type="entry name" value="METHANOL DEHYDROGENASE REGULATOR"/>
    <property type="match status" value="1"/>
</dbReference>
<dbReference type="STRING" id="426702.SAMN04488099_11173"/>
<dbReference type="Pfam" id="PF17863">
    <property type="entry name" value="AAA_lid_2"/>
    <property type="match status" value="1"/>
</dbReference>
<dbReference type="PIRSF" id="PIRSF002849">
    <property type="entry name" value="AAA_ATPase_chaperone_MoxR_prd"/>
    <property type="match status" value="1"/>
</dbReference>
<dbReference type="Proteomes" id="UP000199081">
    <property type="component" value="Unassembled WGS sequence"/>
</dbReference>
<dbReference type="Gene3D" id="3.40.50.300">
    <property type="entry name" value="P-loop containing nucleotide triphosphate hydrolases"/>
    <property type="match status" value="1"/>
</dbReference>
<evidence type="ECO:0000313" key="6">
    <source>
        <dbReference type="EMBL" id="SEL09479.1"/>
    </source>
</evidence>
<evidence type="ECO:0000256" key="3">
    <source>
        <dbReference type="ARBA" id="ARBA00061607"/>
    </source>
</evidence>
<accession>A0A1H7MEI1</accession>
<dbReference type="InterPro" id="IPR027417">
    <property type="entry name" value="P-loop_NTPase"/>
</dbReference>
<dbReference type="InterPro" id="IPR050764">
    <property type="entry name" value="CbbQ/NirQ/NorQ/GpvN"/>
</dbReference>
<dbReference type="InterPro" id="IPR011703">
    <property type="entry name" value="ATPase_AAA-3"/>
</dbReference>
<dbReference type="RefSeq" id="WP_091481979.1">
    <property type="nucleotide sequence ID" value="NZ_BJYC01000013.1"/>
</dbReference>
<keyword evidence="7" id="KW-1185">Reference proteome</keyword>
<dbReference type="Gene3D" id="1.10.8.80">
    <property type="entry name" value="Magnesium chelatase subunit I, C-Terminal domain"/>
    <property type="match status" value="1"/>
</dbReference>
<dbReference type="GO" id="GO:0005524">
    <property type="term" value="F:ATP binding"/>
    <property type="evidence" value="ECO:0007669"/>
    <property type="project" value="UniProtKB-KW"/>
</dbReference>
<evidence type="ECO:0000313" key="7">
    <source>
        <dbReference type="Proteomes" id="UP000199081"/>
    </source>
</evidence>
<name>A0A1H7MEI1_9LACT</name>
<feature type="domain" description="ATPase AAA-3" evidence="4">
    <location>
        <begin position="44"/>
        <end position="174"/>
    </location>
</feature>
<dbReference type="SUPFAM" id="SSF52540">
    <property type="entry name" value="P-loop containing nucleoside triphosphate hydrolases"/>
    <property type="match status" value="1"/>
</dbReference>
<comment type="similarity">
    <text evidence="3">Belongs to the MoxR family.</text>
</comment>
<dbReference type="FunFam" id="3.40.50.300:FF:000640">
    <property type="entry name" value="MoxR family ATPase"/>
    <property type="match status" value="1"/>
</dbReference>
<dbReference type="AlphaFoldDB" id="A0A1H7MEI1"/>
<evidence type="ECO:0000259" key="5">
    <source>
        <dbReference type="Pfam" id="PF17863"/>
    </source>
</evidence>
<dbReference type="CDD" id="cd00009">
    <property type="entry name" value="AAA"/>
    <property type="match status" value="1"/>
</dbReference>
<protein>
    <submittedName>
        <fullName evidence="6">MoxR-like ATPase</fullName>
    </submittedName>
</protein>
<feature type="domain" description="ChlI/MoxR AAA lid" evidence="5">
    <location>
        <begin position="238"/>
        <end position="296"/>
    </location>
</feature>
<dbReference type="GO" id="GO:0016887">
    <property type="term" value="F:ATP hydrolysis activity"/>
    <property type="evidence" value="ECO:0007669"/>
    <property type="project" value="InterPro"/>
</dbReference>
<keyword evidence="2" id="KW-0067">ATP-binding</keyword>
<dbReference type="PANTHER" id="PTHR42759">
    <property type="entry name" value="MOXR FAMILY PROTEIN"/>
    <property type="match status" value="1"/>
</dbReference>